<dbReference type="RefSeq" id="WP_018302384.1">
    <property type="nucleotide sequence ID" value="NZ_KB902283.1"/>
</dbReference>
<keyword evidence="3 5" id="KW-1133">Transmembrane helix</keyword>
<keyword evidence="4 5" id="KW-0472">Membrane</keyword>
<evidence type="ECO:0000313" key="7">
    <source>
        <dbReference type="Proteomes" id="UP000035100"/>
    </source>
</evidence>
<evidence type="ECO:0000256" key="1">
    <source>
        <dbReference type="ARBA" id="ARBA00022475"/>
    </source>
</evidence>
<dbReference type="EMBL" id="AONG01000016">
    <property type="protein sequence ID" value="KIQ68263.1"/>
    <property type="molecule type" value="Genomic_DNA"/>
</dbReference>
<evidence type="ECO:0000256" key="3">
    <source>
        <dbReference type="ARBA" id="ARBA00022989"/>
    </source>
</evidence>
<comment type="caution">
    <text evidence="6">The sequence shown here is derived from an EMBL/GenBank/DDBJ whole genome shotgun (WGS) entry which is preliminary data.</text>
</comment>
<dbReference type="STRING" id="1123501.Wenmar_03273"/>
<organism evidence="6 7">
    <name type="scientific">Wenxinia marina DSM 24838</name>
    <dbReference type="NCBI Taxonomy" id="1123501"/>
    <lineage>
        <taxon>Bacteria</taxon>
        <taxon>Pseudomonadati</taxon>
        <taxon>Pseudomonadota</taxon>
        <taxon>Alphaproteobacteria</taxon>
        <taxon>Rhodobacterales</taxon>
        <taxon>Roseobacteraceae</taxon>
        <taxon>Wenxinia</taxon>
    </lineage>
</organism>
<dbReference type="PIRSF" id="PIRSF036466">
    <property type="entry name" value="UCP036466"/>
    <property type="match status" value="1"/>
</dbReference>
<keyword evidence="7" id="KW-1185">Reference proteome</keyword>
<keyword evidence="1 5" id="KW-1003">Cell membrane</keyword>
<comment type="subcellular location">
    <subcellularLocation>
        <location evidence="5">Cell membrane</location>
        <topology evidence="5">Single-pass membrane protein</topology>
    </subcellularLocation>
</comment>
<keyword evidence="2 5" id="KW-0812">Transmembrane</keyword>
<dbReference type="HAMAP" id="MF_01361">
    <property type="entry name" value="UPF0391"/>
    <property type="match status" value="1"/>
</dbReference>
<dbReference type="GO" id="GO:0005886">
    <property type="term" value="C:plasma membrane"/>
    <property type="evidence" value="ECO:0007669"/>
    <property type="project" value="UniProtKB-SubCell"/>
</dbReference>
<accession>A0A0D0QBG2</accession>
<gene>
    <name evidence="6" type="ORF">Wenmar_03273</name>
</gene>
<dbReference type="InterPro" id="IPR009760">
    <property type="entry name" value="DUF1328"/>
</dbReference>
<evidence type="ECO:0000256" key="5">
    <source>
        <dbReference type="HAMAP-Rule" id="MF_01361"/>
    </source>
</evidence>
<sequence>MIEWILILLAVAAVAALLGFGRISGAAMTGAKILILIVLVLFLLVLFGVIALA</sequence>
<dbReference type="Proteomes" id="UP000035100">
    <property type="component" value="Unassembled WGS sequence"/>
</dbReference>
<dbReference type="Pfam" id="PF07043">
    <property type="entry name" value="DUF1328"/>
    <property type="match status" value="1"/>
</dbReference>
<name>A0A0D0QBG2_9RHOB</name>
<evidence type="ECO:0000256" key="2">
    <source>
        <dbReference type="ARBA" id="ARBA00022692"/>
    </source>
</evidence>
<comment type="similarity">
    <text evidence="5">Belongs to the UPF0391 family.</text>
</comment>
<reference evidence="6 7" key="1">
    <citation type="submission" date="2013-01" db="EMBL/GenBank/DDBJ databases">
        <authorList>
            <person name="Fiebig A."/>
            <person name="Goeker M."/>
            <person name="Klenk H.-P.P."/>
        </authorList>
    </citation>
    <scope>NUCLEOTIDE SEQUENCE [LARGE SCALE GENOMIC DNA]</scope>
    <source>
        <strain evidence="6 7">DSM 24838</strain>
    </source>
</reference>
<protein>
    <recommendedName>
        <fullName evidence="5">UPF0391 membrane protein Wenmar_03273</fullName>
    </recommendedName>
</protein>
<feature type="transmembrane region" description="Helical" evidence="5">
    <location>
        <begin position="31"/>
        <end position="52"/>
    </location>
</feature>
<proteinExistence type="inferred from homology"/>
<dbReference type="AlphaFoldDB" id="A0A0D0QBG2"/>
<evidence type="ECO:0000256" key="4">
    <source>
        <dbReference type="ARBA" id="ARBA00023136"/>
    </source>
</evidence>
<evidence type="ECO:0000313" key="6">
    <source>
        <dbReference type="EMBL" id="KIQ68263.1"/>
    </source>
</evidence>